<organism evidence="1 2">
    <name type="scientific">Saccharomycopsis crataegensis</name>
    <dbReference type="NCBI Taxonomy" id="43959"/>
    <lineage>
        <taxon>Eukaryota</taxon>
        <taxon>Fungi</taxon>
        <taxon>Dikarya</taxon>
        <taxon>Ascomycota</taxon>
        <taxon>Saccharomycotina</taxon>
        <taxon>Saccharomycetes</taxon>
        <taxon>Saccharomycopsidaceae</taxon>
        <taxon>Saccharomycopsis</taxon>
    </lineage>
</organism>
<reference evidence="1 2" key="1">
    <citation type="journal article" date="2023" name="Elife">
        <title>Identification of key yeast species and microbe-microbe interactions impacting larval growth of Drosophila in the wild.</title>
        <authorList>
            <person name="Mure A."/>
            <person name="Sugiura Y."/>
            <person name="Maeda R."/>
            <person name="Honda K."/>
            <person name="Sakurai N."/>
            <person name="Takahashi Y."/>
            <person name="Watada M."/>
            <person name="Katoh T."/>
            <person name="Gotoh A."/>
            <person name="Gotoh Y."/>
            <person name="Taniguchi I."/>
            <person name="Nakamura K."/>
            <person name="Hayashi T."/>
            <person name="Katayama T."/>
            <person name="Uemura T."/>
            <person name="Hattori Y."/>
        </authorList>
    </citation>
    <scope>NUCLEOTIDE SEQUENCE [LARGE SCALE GENOMIC DNA]</scope>
    <source>
        <strain evidence="1 2">SC-9</strain>
    </source>
</reference>
<dbReference type="Gene3D" id="3.40.50.1820">
    <property type="entry name" value="alpha/beta hydrolase"/>
    <property type="match status" value="1"/>
</dbReference>
<sequence>MSSSSFEGKIHNFATKLSAFEFTPTNAPNTIIFVGGLGDGLLTVPYIPEVVSKLPANWSFCNPILTSSYNGWGTGSLKRDAEEIGQLVKYLRVNCHKKRIVVMGHSTGTQDVIQYLAKYLPSLTADAELFNIDGAILQAPASDREMFSRYVPPAKLEALISAVKTIVKENNGDENVLLPGKFSKLMFGTPTTAYRYLSLAVPYGDDDFFSNDLLDLPDDHPSSPAQTFGKVKIPLLMVPSELDECVPETIDQGERMEKWYGFMDDKLKSKYSGVVKGAKHFYGPGTKEGAKEDLANRVAGYLGEFF</sequence>
<evidence type="ECO:0000313" key="2">
    <source>
        <dbReference type="Proteomes" id="UP001360560"/>
    </source>
</evidence>
<dbReference type="GeneID" id="90072207"/>
<accession>A0AAV5QJB4</accession>
<dbReference type="Proteomes" id="UP001360560">
    <property type="component" value="Unassembled WGS sequence"/>
</dbReference>
<dbReference type="PANTHER" id="PTHR31591:SF1">
    <property type="entry name" value="UPF0613 PROTEIN PB24D3.06C"/>
    <property type="match status" value="1"/>
</dbReference>
<proteinExistence type="predicted"/>
<protein>
    <submittedName>
        <fullName evidence="1">Uncharacterized protein</fullName>
    </submittedName>
</protein>
<dbReference type="InterPro" id="IPR029058">
    <property type="entry name" value="AB_hydrolase_fold"/>
</dbReference>
<name>A0AAV5QJB4_9ASCO</name>
<dbReference type="PANTHER" id="PTHR31591">
    <property type="entry name" value="UPF0613 PROTEIN PB24D3.06C"/>
    <property type="match status" value="1"/>
</dbReference>
<dbReference type="Pfam" id="PF08538">
    <property type="entry name" value="DUF1749"/>
    <property type="match status" value="1"/>
</dbReference>
<evidence type="ECO:0000313" key="1">
    <source>
        <dbReference type="EMBL" id="GMM34228.1"/>
    </source>
</evidence>
<dbReference type="SUPFAM" id="SSF53474">
    <property type="entry name" value="alpha/beta-Hydrolases"/>
    <property type="match status" value="1"/>
</dbReference>
<dbReference type="AlphaFoldDB" id="A0AAV5QJB4"/>
<dbReference type="EMBL" id="BTFZ01000002">
    <property type="protein sequence ID" value="GMM34228.1"/>
    <property type="molecule type" value="Genomic_DNA"/>
</dbReference>
<gene>
    <name evidence="1" type="ORF">DASC09_015530</name>
</gene>
<dbReference type="RefSeq" id="XP_064851228.1">
    <property type="nucleotide sequence ID" value="XM_064995156.1"/>
</dbReference>
<comment type="caution">
    <text evidence="1">The sequence shown here is derived from an EMBL/GenBank/DDBJ whole genome shotgun (WGS) entry which is preliminary data.</text>
</comment>
<keyword evidence="2" id="KW-1185">Reference proteome</keyword>
<dbReference type="InterPro" id="IPR013744">
    <property type="entry name" value="SidJ"/>
</dbReference>